<reference evidence="3" key="1">
    <citation type="submission" date="2016-10" db="EMBL/GenBank/DDBJ databases">
        <authorList>
            <person name="Varghese N."/>
            <person name="Submissions S."/>
        </authorList>
    </citation>
    <scope>NUCLEOTIDE SEQUENCE [LARGE SCALE GENOMIC DNA]</scope>
    <source>
        <strain evidence="3">CGMCC 4.5579</strain>
    </source>
</reference>
<dbReference type="Pfam" id="PF09250">
    <property type="entry name" value="Prim-Pol"/>
    <property type="match status" value="1"/>
</dbReference>
<gene>
    <name evidence="2" type="ORF">SAMN05421810_1163</name>
</gene>
<name>A0A1I6AYD4_9PSEU</name>
<proteinExistence type="predicted"/>
<dbReference type="SMART" id="SM00943">
    <property type="entry name" value="Prim-Pol"/>
    <property type="match status" value="1"/>
</dbReference>
<feature type="domain" description="DNA primase/polymerase bifunctional N-terminal" evidence="1">
    <location>
        <begin position="34"/>
        <end position="186"/>
    </location>
</feature>
<keyword evidence="3" id="KW-1185">Reference proteome</keyword>
<accession>A0A1I6AYD4</accession>
<dbReference type="AlphaFoldDB" id="A0A1I6AYD4"/>
<evidence type="ECO:0000313" key="2">
    <source>
        <dbReference type="EMBL" id="SFQ73682.1"/>
    </source>
</evidence>
<dbReference type="EMBL" id="FOWW01000016">
    <property type="protein sequence ID" value="SFQ73682.1"/>
    <property type="molecule type" value="Genomic_DNA"/>
</dbReference>
<dbReference type="InterPro" id="IPR015330">
    <property type="entry name" value="DNA_primase/pol_bifunc_N"/>
</dbReference>
<organism evidence="2 3">
    <name type="scientific">Amycolatopsis arida</name>
    <dbReference type="NCBI Taxonomy" id="587909"/>
    <lineage>
        <taxon>Bacteria</taxon>
        <taxon>Bacillati</taxon>
        <taxon>Actinomycetota</taxon>
        <taxon>Actinomycetes</taxon>
        <taxon>Pseudonocardiales</taxon>
        <taxon>Pseudonocardiaceae</taxon>
        <taxon>Amycolatopsis</taxon>
    </lineage>
</organism>
<evidence type="ECO:0000259" key="1">
    <source>
        <dbReference type="SMART" id="SM00943"/>
    </source>
</evidence>
<dbReference type="Proteomes" id="UP000198727">
    <property type="component" value="Unassembled WGS sequence"/>
</dbReference>
<evidence type="ECO:0000313" key="3">
    <source>
        <dbReference type="Proteomes" id="UP000198727"/>
    </source>
</evidence>
<dbReference type="STRING" id="587909.SAMN05421810_1163"/>
<protein>
    <submittedName>
        <fullName evidence="2">Bifunctional DNA primase/polymerase, N-terminal</fullName>
    </submittedName>
</protein>
<sequence length="224" mass="24413">METELHEEAEKEMLDTDWSDSWRGAFKIELRAEAIGLASRGWPVLPGSYPEADGSATWTGPVPVHPDWRDRLGAHPHQIADWWTGRPFSLLVATGRVLDAMEVDADLGRRAARLLRAKGQPAPIVATPDGRWLFLTTVAERLPSALAEHQDVRWHGAGSFVPLPPTPFRHGVVHWRVKPEIWGWQLPAAGAVHDVLARALEGTVAGAATAGARPRVLAAEVPAA</sequence>